<feature type="region of interest" description="Disordered" evidence="10">
    <location>
        <begin position="1"/>
        <end position="40"/>
    </location>
</feature>
<feature type="transmembrane region" description="Helical" evidence="9">
    <location>
        <begin position="205"/>
        <end position="224"/>
    </location>
</feature>
<sequence>MTEVNGSNDTEETKSHVKSLPSDYSDVQSRSYDPEYISDISNKMQVPDRISMGEPNDLPYIPKQNGRMSDMHVPDRIILAGEDKHIGLKEGLRELELNKVRPTDTYAYVGLLTPPRTLTLEERFPVVEDNVEKHNQLQIQKKDSNNSHFYNSTAPLPYTPGYSPNDSILVNEEDEATVLRTHVAKLSRRIAVMEQDNQRRSQREVFLYPMVMGYFVLRFFFWFFKSK</sequence>
<evidence type="ECO:0000256" key="8">
    <source>
        <dbReference type="ARBA" id="ARBA00023140"/>
    </source>
</evidence>
<accession>A0AAN8IZC4</accession>
<dbReference type="AlphaFoldDB" id="A0AAN8IZC4"/>
<feature type="domain" description="Mff-like" evidence="11">
    <location>
        <begin position="26"/>
        <end position="137"/>
    </location>
</feature>
<dbReference type="Proteomes" id="UP001347796">
    <property type="component" value="Unassembled WGS sequence"/>
</dbReference>
<evidence type="ECO:0000256" key="10">
    <source>
        <dbReference type="SAM" id="MobiDB-lite"/>
    </source>
</evidence>
<proteinExistence type="inferred from homology"/>
<dbReference type="EMBL" id="JAZGQO010000018">
    <property type="protein sequence ID" value="KAK6167779.1"/>
    <property type="molecule type" value="Genomic_DNA"/>
</dbReference>
<keyword evidence="3 9" id="KW-1000">Mitochondrion outer membrane</keyword>
<evidence type="ECO:0000256" key="9">
    <source>
        <dbReference type="RuleBase" id="RU368040"/>
    </source>
</evidence>
<evidence type="ECO:0000256" key="2">
    <source>
        <dbReference type="ARBA" id="ARBA00022692"/>
    </source>
</evidence>
<evidence type="ECO:0000256" key="3">
    <source>
        <dbReference type="ARBA" id="ARBA00022787"/>
    </source>
</evidence>
<dbReference type="PANTHER" id="PTHR16501">
    <property type="entry name" value="TRANSPORT AND GOLGI ORGANIZATION PROTEIN 11"/>
    <property type="match status" value="1"/>
</dbReference>
<reference evidence="12 13" key="1">
    <citation type="submission" date="2024-01" db="EMBL/GenBank/DDBJ databases">
        <title>The genome of the rayed Mediterranean limpet Patella caerulea (Linnaeus, 1758).</title>
        <authorList>
            <person name="Anh-Thu Weber A."/>
            <person name="Halstead-Nussloch G."/>
        </authorList>
    </citation>
    <scope>NUCLEOTIDE SEQUENCE [LARGE SCALE GENOMIC DNA]</scope>
    <source>
        <strain evidence="12">AATW-2023a</strain>
        <tissue evidence="12">Whole specimen</tissue>
    </source>
</reference>
<dbReference type="InterPro" id="IPR039433">
    <property type="entry name" value="Mff-like_dom"/>
</dbReference>
<dbReference type="GO" id="GO:0005777">
    <property type="term" value="C:peroxisome"/>
    <property type="evidence" value="ECO:0007669"/>
    <property type="project" value="UniProtKB-SubCell"/>
</dbReference>
<dbReference type="GO" id="GO:0005741">
    <property type="term" value="C:mitochondrial outer membrane"/>
    <property type="evidence" value="ECO:0007669"/>
    <property type="project" value="UniProtKB-SubCell"/>
</dbReference>
<evidence type="ECO:0000256" key="4">
    <source>
        <dbReference type="ARBA" id="ARBA00022989"/>
    </source>
</evidence>
<evidence type="ECO:0000256" key="6">
    <source>
        <dbReference type="ARBA" id="ARBA00023128"/>
    </source>
</evidence>
<feature type="domain" description="Mff-like" evidence="11">
    <location>
        <begin position="158"/>
        <end position="223"/>
    </location>
</feature>
<keyword evidence="8 9" id="KW-0576">Peroxisome</keyword>
<comment type="subcellular location">
    <subcellularLocation>
        <location evidence="9">Mitochondrion outer membrane</location>
        <topology evidence="9">Single-pass type IV membrane protein</topology>
    </subcellularLocation>
    <subcellularLocation>
        <location evidence="9">Peroxisome</location>
    </subcellularLocation>
</comment>
<evidence type="ECO:0000256" key="1">
    <source>
        <dbReference type="ARBA" id="ARBA00009806"/>
    </source>
</evidence>
<keyword evidence="7 9" id="KW-0472">Membrane</keyword>
<dbReference type="GO" id="GO:0000266">
    <property type="term" value="P:mitochondrial fission"/>
    <property type="evidence" value="ECO:0007669"/>
    <property type="project" value="UniProtKB-UniRule"/>
</dbReference>
<evidence type="ECO:0000259" key="11">
    <source>
        <dbReference type="Pfam" id="PF05644"/>
    </source>
</evidence>
<keyword evidence="13" id="KW-1185">Reference proteome</keyword>
<organism evidence="12 13">
    <name type="scientific">Patella caerulea</name>
    <name type="common">Rayed Mediterranean limpet</name>
    <dbReference type="NCBI Taxonomy" id="87958"/>
    <lineage>
        <taxon>Eukaryota</taxon>
        <taxon>Metazoa</taxon>
        <taxon>Spiralia</taxon>
        <taxon>Lophotrochozoa</taxon>
        <taxon>Mollusca</taxon>
        <taxon>Gastropoda</taxon>
        <taxon>Patellogastropoda</taxon>
        <taxon>Patelloidea</taxon>
        <taxon>Patellidae</taxon>
        <taxon>Patella</taxon>
    </lineage>
</organism>
<evidence type="ECO:0000256" key="7">
    <source>
        <dbReference type="ARBA" id="ARBA00023136"/>
    </source>
</evidence>
<comment type="function">
    <text evidence="9">Plays a role in mitochondrial and peroxisomal fission. Promotes the recruitment and association of the fission mediator dynamin-related protein 1 (DNM1L) to the mitochondrial surface.</text>
</comment>
<comment type="caution">
    <text evidence="12">The sequence shown here is derived from an EMBL/GenBank/DDBJ whole genome shotgun (WGS) entry which is preliminary data.</text>
</comment>
<comment type="similarity">
    <text evidence="1 9">Belongs to the Tango11 family.</text>
</comment>
<dbReference type="PANTHER" id="PTHR16501:SF6">
    <property type="entry name" value="TRANSPORT AND GOLGI ORGANIZATION PROTEIN 11"/>
    <property type="match status" value="1"/>
</dbReference>
<keyword evidence="2 9" id="KW-0812">Transmembrane</keyword>
<protein>
    <recommendedName>
        <fullName evidence="9">Mitochondrial fission factor</fullName>
    </recommendedName>
</protein>
<keyword evidence="6 9" id="KW-0496">Mitochondrion</keyword>
<evidence type="ECO:0000313" key="12">
    <source>
        <dbReference type="EMBL" id="KAK6167779.1"/>
    </source>
</evidence>
<evidence type="ECO:0000313" key="13">
    <source>
        <dbReference type="Proteomes" id="UP001347796"/>
    </source>
</evidence>
<gene>
    <name evidence="12" type="ORF">SNE40_021730</name>
</gene>
<dbReference type="InterPro" id="IPR008518">
    <property type="entry name" value="Mff/Tango-11"/>
</dbReference>
<name>A0AAN8IZC4_PATCE</name>
<dbReference type="GO" id="GO:0090141">
    <property type="term" value="P:positive regulation of mitochondrial fission"/>
    <property type="evidence" value="ECO:0007669"/>
    <property type="project" value="UniProtKB-UniRule"/>
</dbReference>
<dbReference type="GO" id="GO:0090314">
    <property type="term" value="P:positive regulation of protein targeting to membrane"/>
    <property type="evidence" value="ECO:0007669"/>
    <property type="project" value="UniProtKB-UniRule"/>
</dbReference>
<evidence type="ECO:0000256" key="5">
    <source>
        <dbReference type="ARBA" id="ARBA00023054"/>
    </source>
</evidence>
<keyword evidence="5" id="KW-0175">Coiled coil</keyword>
<dbReference type="Pfam" id="PF05644">
    <property type="entry name" value="Miff"/>
    <property type="match status" value="2"/>
</dbReference>
<keyword evidence="4 9" id="KW-1133">Transmembrane helix</keyword>